<dbReference type="SMART" id="SM00062">
    <property type="entry name" value="PBPb"/>
    <property type="match status" value="1"/>
</dbReference>
<keyword evidence="5" id="KW-1185">Reference proteome</keyword>
<evidence type="ECO:0000313" key="4">
    <source>
        <dbReference type="EMBL" id="SCB90863.1"/>
    </source>
</evidence>
<accession>A0A1C4A8S0</accession>
<dbReference type="PANTHER" id="PTHR35936:SF19">
    <property type="entry name" value="AMINO-ACID-BINDING PROTEIN YXEM-RELATED"/>
    <property type="match status" value="1"/>
</dbReference>
<dbReference type="STRING" id="1798183.GA0061080_100930"/>
<keyword evidence="2" id="KW-0732">Signal</keyword>
<dbReference type="AlphaFoldDB" id="A0A1C4A8S0"/>
<evidence type="ECO:0000256" key="2">
    <source>
        <dbReference type="ARBA" id="ARBA00022729"/>
    </source>
</evidence>
<dbReference type="EMBL" id="FMBA01000009">
    <property type="protein sequence ID" value="SCB90863.1"/>
    <property type="molecule type" value="Genomic_DNA"/>
</dbReference>
<evidence type="ECO:0000259" key="3">
    <source>
        <dbReference type="SMART" id="SM00062"/>
    </source>
</evidence>
<comment type="similarity">
    <text evidence="1">Belongs to the bacterial solute-binding protein 3 family.</text>
</comment>
<evidence type="ECO:0000313" key="5">
    <source>
        <dbReference type="Proteomes" id="UP000199698"/>
    </source>
</evidence>
<reference evidence="5" key="1">
    <citation type="submission" date="2016-08" db="EMBL/GenBank/DDBJ databases">
        <authorList>
            <person name="Varghese N."/>
            <person name="Submissions Spin"/>
        </authorList>
    </citation>
    <scope>NUCLEOTIDE SEQUENCE [LARGE SCALE GENOMIC DNA]</scope>
    <source>
        <strain evidence="5">R-53144</strain>
    </source>
</reference>
<proteinExistence type="inferred from homology"/>
<sequence length="273" mass="30889">MNYKKWLNILLVGTLFLTGCDNQNKDTQAKGKEKIIIATSGAPSPFTTVDKKGELMGYDIDVVKAIFANLPQYEISFEITEFPSVLAGLDSQRYQVGANNFAMNEKRKEKYFYSDPIFKNQYAIAVATKNNNIKQFTDLNGKSTEVTPGLNYATALELYNEQHPNNPVKIVYSEADLLPVLQHVETGQYDFQLIDKVMLSQLITEYNLNLKIIELNQDDTDRIGSPYSYLLISKDAKGEQLIKDINQGIQQIINNGKLSKISEHYFGTDYSPK</sequence>
<name>A0A1C4A8S0_9GAMM</name>
<dbReference type="Pfam" id="PF00497">
    <property type="entry name" value="SBP_bac_3"/>
    <property type="match status" value="1"/>
</dbReference>
<feature type="domain" description="Solute-binding protein family 3/N-terminal" evidence="3">
    <location>
        <begin position="34"/>
        <end position="269"/>
    </location>
</feature>
<evidence type="ECO:0000256" key="1">
    <source>
        <dbReference type="ARBA" id="ARBA00010333"/>
    </source>
</evidence>
<protein>
    <submittedName>
        <fullName evidence="4">Polar amino acid transport system substrate-binding protein</fullName>
    </submittedName>
</protein>
<dbReference type="Proteomes" id="UP000199698">
    <property type="component" value="Unassembled WGS sequence"/>
</dbReference>
<dbReference type="InterPro" id="IPR001638">
    <property type="entry name" value="Solute-binding_3/MltF_N"/>
</dbReference>
<gene>
    <name evidence="4" type="ORF">GA0061080_100930</name>
</gene>
<dbReference type="RefSeq" id="WP_091121325.1">
    <property type="nucleotide sequence ID" value="NZ_FMBA01000009.1"/>
</dbReference>
<dbReference type="OrthoDB" id="368476at2"/>
<dbReference type="PROSITE" id="PS51257">
    <property type="entry name" value="PROKAR_LIPOPROTEIN"/>
    <property type="match status" value="1"/>
</dbReference>
<dbReference type="SUPFAM" id="SSF53850">
    <property type="entry name" value="Periplasmic binding protein-like II"/>
    <property type="match status" value="1"/>
</dbReference>
<dbReference type="PANTHER" id="PTHR35936">
    <property type="entry name" value="MEMBRANE-BOUND LYTIC MUREIN TRANSGLYCOSYLASE F"/>
    <property type="match status" value="1"/>
</dbReference>
<organism evidence="4 5">
    <name type="scientific">Gilliamella intestini</name>
    <dbReference type="NCBI Taxonomy" id="1798183"/>
    <lineage>
        <taxon>Bacteria</taxon>
        <taxon>Pseudomonadati</taxon>
        <taxon>Pseudomonadota</taxon>
        <taxon>Gammaproteobacteria</taxon>
        <taxon>Orbales</taxon>
        <taxon>Orbaceae</taxon>
        <taxon>Gilliamella</taxon>
    </lineage>
</organism>
<dbReference type="Gene3D" id="3.40.190.10">
    <property type="entry name" value="Periplasmic binding protein-like II"/>
    <property type="match status" value="2"/>
</dbReference>